<evidence type="ECO:0000313" key="3">
    <source>
        <dbReference type="EMBL" id="SFO88585.1"/>
    </source>
</evidence>
<evidence type="ECO:0000256" key="1">
    <source>
        <dbReference type="SAM" id="MobiDB-lite"/>
    </source>
</evidence>
<dbReference type="Pfam" id="PF04149">
    <property type="entry name" value="DUF397"/>
    <property type="match status" value="1"/>
</dbReference>
<feature type="domain" description="DUF397" evidence="2">
    <location>
        <begin position="11"/>
        <end position="64"/>
    </location>
</feature>
<dbReference type="STRING" id="1993.SAMN04489713_110141"/>
<dbReference type="Proteomes" id="UP000183413">
    <property type="component" value="Unassembled WGS sequence"/>
</dbReference>
<dbReference type="InterPro" id="IPR007278">
    <property type="entry name" value="DUF397"/>
</dbReference>
<protein>
    <recommendedName>
        <fullName evidence="2">DUF397 domain-containing protein</fullName>
    </recommendedName>
</protein>
<reference evidence="3 4" key="1">
    <citation type="submission" date="2016-10" db="EMBL/GenBank/DDBJ databases">
        <authorList>
            <person name="de Groot N.N."/>
        </authorList>
    </citation>
    <scope>NUCLEOTIDE SEQUENCE [LARGE SCALE GENOMIC DNA]</scope>
    <source>
        <strain evidence="3 4">DSM 43067</strain>
    </source>
</reference>
<evidence type="ECO:0000259" key="2">
    <source>
        <dbReference type="Pfam" id="PF04149"/>
    </source>
</evidence>
<sequence length="66" mass="6929">MTNLQRELTGATWSKSSHSGSGDQCVEVAPLASGLRALRDSKDPAGPALVLEPPAWRGLLDAIKNS</sequence>
<dbReference type="InParanoid" id="A0A1I5KU67"/>
<dbReference type="RefSeq" id="WP_218163763.1">
    <property type="nucleotide sequence ID" value="NZ_FOVH01000010.1"/>
</dbReference>
<proteinExistence type="predicted"/>
<gene>
    <name evidence="3" type="ORF">SAMN04489713_110141</name>
</gene>
<dbReference type="AlphaFoldDB" id="A0A1I5KU67"/>
<name>A0A1I5KU67_9ACTN</name>
<dbReference type="EMBL" id="FOVH01000010">
    <property type="protein sequence ID" value="SFO88585.1"/>
    <property type="molecule type" value="Genomic_DNA"/>
</dbReference>
<feature type="compositionally biased region" description="Polar residues" evidence="1">
    <location>
        <begin position="1"/>
        <end position="22"/>
    </location>
</feature>
<dbReference type="eggNOG" id="ENOG50349RS">
    <property type="taxonomic scope" value="Bacteria"/>
</dbReference>
<evidence type="ECO:0000313" key="4">
    <source>
        <dbReference type="Proteomes" id="UP000183413"/>
    </source>
</evidence>
<keyword evidence="4" id="KW-1185">Reference proteome</keyword>
<organism evidence="3 4">
    <name type="scientific">Actinomadura madurae</name>
    <dbReference type="NCBI Taxonomy" id="1993"/>
    <lineage>
        <taxon>Bacteria</taxon>
        <taxon>Bacillati</taxon>
        <taxon>Actinomycetota</taxon>
        <taxon>Actinomycetes</taxon>
        <taxon>Streptosporangiales</taxon>
        <taxon>Thermomonosporaceae</taxon>
        <taxon>Actinomadura</taxon>
    </lineage>
</organism>
<feature type="region of interest" description="Disordered" evidence="1">
    <location>
        <begin position="1"/>
        <end position="25"/>
    </location>
</feature>
<accession>A0A1I5KU67</accession>